<dbReference type="AlphaFoldDB" id="A0AAE3LMV3"/>
<evidence type="ECO:0000256" key="1">
    <source>
        <dbReference type="SAM" id="MobiDB-lite"/>
    </source>
</evidence>
<feature type="compositionally biased region" description="Acidic residues" evidence="1">
    <location>
        <begin position="99"/>
        <end position="134"/>
    </location>
</feature>
<dbReference type="Proteomes" id="UP001209318">
    <property type="component" value="Unassembled WGS sequence"/>
</dbReference>
<comment type="caution">
    <text evidence="4">The sequence shown here is derived from an EMBL/GenBank/DDBJ whole genome shotgun (WGS) entry which is preliminary data.</text>
</comment>
<keyword evidence="5" id="KW-1185">Reference proteome</keyword>
<proteinExistence type="predicted"/>
<evidence type="ECO:0000313" key="4">
    <source>
        <dbReference type="EMBL" id="MCU9613960.1"/>
    </source>
</evidence>
<feature type="region of interest" description="Disordered" evidence="1">
    <location>
        <begin position="57"/>
        <end position="145"/>
    </location>
</feature>
<accession>A0AAE3LMV3</accession>
<dbReference type="RefSeq" id="WP_263073196.1">
    <property type="nucleotide sequence ID" value="NZ_JAOUSF010000003.1"/>
</dbReference>
<keyword evidence="2" id="KW-0472">Membrane</keyword>
<feature type="compositionally biased region" description="Polar residues" evidence="1">
    <location>
        <begin position="136"/>
        <end position="145"/>
    </location>
</feature>
<organism evidence="4 5">
    <name type="scientific">Perspicuibacillus lycopersici</name>
    <dbReference type="NCBI Taxonomy" id="1325689"/>
    <lineage>
        <taxon>Bacteria</taxon>
        <taxon>Bacillati</taxon>
        <taxon>Bacillota</taxon>
        <taxon>Bacilli</taxon>
        <taxon>Bacillales</taxon>
        <taxon>Bacillaceae</taxon>
        <taxon>Perspicuibacillus</taxon>
    </lineage>
</organism>
<keyword evidence="2" id="KW-1133">Transmembrane helix</keyword>
<protein>
    <submittedName>
        <fullName evidence="4">DUF1510 family protein</fullName>
    </submittedName>
</protein>
<name>A0AAE3LMV3_9BACI</name>
<feature type="transmembrane region" description="Helical" evidence="2">
    <location>
        <begin position="25"/>
        <end position="47"/>
    </location>
</feature>
<reference evidence="4" key="1">
    <citation type="submission" date="2022-10" db="EMBL/GenBank/DDBJ databases">
        <title>Description of Fervidibacillus gen. nov. in the family Fervidibacillaceae fam. nov. with two species, Fervidibacillus albus sp. nov., and Fervidibacillus halotolerans sp. nov., isolated from tidal flat sediments.</title>
        <authorList>
            <person name="Kwon K.K."/>
            <person name="Yang S.-H."/>
        </authorList>
    </citation>
    <scope>NUCLEOTIDE SEQUENCE</scope>
    <source>
        <strain evidence="4">JCM 19140</strain>
    </source>
</reference>
<evidence type="ECO:0000256" key="2">
    <source>
        <dbReference type="SAM" id="Phobius"/>
    </source>
</evidence>
<dbReference type="InterPro" id="IPR009988">
    <property type="entry name" value="DUF1510"/>
</dbReference>
<dbReference type="EMBL" id="JAOUSF010000003">
    <property type="protein sequence ID" value="MCU9613960.1"/>
    <property type="molecule type" value="Genomic_DNA"/>
</dbReference>
<evidence type="ECO:0000313" key="5">
    <source>
        <dbReference type="Proteomes" id="UP001209318"/>
    </source>
</evidence>
<sequence length="247" mass="27590">MANNYYPPVRRSRVEQHSKRKKTNFILNILIGIVFILLVMVGGYILFGTHDEDRQAAKTVQEGENSQSLSNTDENGEQVDSTDQSEGTENASDNPENGAIDEIDQEEGATAGEEDVTEEDSAAEDELASEEGEIITETSNDPNVSQSIVNSAWKPVGTVQTGEHTTQYDEGTTDRKEMEKAIAYATGVSADNMTVWWLERGEVPNRDVIATISPKDQSQTYRVYLQWYDGQGWKPVKLDYLKENDKK</sequence>
<dbReference type="Pfam" id="PF07423">
    <property type="entry name" value="DUF1510"/>
    <property type="match status" value="1"/>
</dbReference>
<feature type="compositionally biased region" description="Polar residues" evidence="1">
    <location>
        <begin position="62"/>
        <end position="95"/>
    </location>
</feature>
<evidence type="ECO:0000259" key="3">
    <source>
        <dbReference type="Pfam" id="PF07423"/>
    </source>
</evidence>
<keyword evidence="2" id="KW-0812">Transmembrane</keyword>
<feature type="domain" description="DUF1510" evidence="3">
    <location>
        <begin position="148"/>
        <end position="239"/>
    </location>
</feature>
<gene>
    <name evidence="4" type="ORF">OEV98_10340</name>
</gene>